<evidence type="ECO:0000313" key="1">
    <source>
        <dbReference type="EMBL" id="DAF63734.1"/>
    </source>
</evidence>
<accession>A0A8S5TKA7</accession>
<proteinExistence type="predicted"/>
<organism evidence="1">
    <name type="scientific">Podoviridae sp. ctz6O13</name>
    <dbReference type="NCBI Taxonomy" id="2827757"/>
    <lineage>
        <taxon>Viruses</taxon>
        <taxon>Duplodnaviria</taxon>
        <taxon>Heunggongvirae</taxon>
        <taxon>Uroviricota</taxon>
        <taxon>Caudoviricetes</taxon>
    </lineage>
</organism>
<dbReference type="EMBL" id="BK032843">
    <property type="protein sequence ID" value="DAF63734.1"/>
    <property type="molecule type" value="Genomic_DNA"/>
</dbReference>
<reference evidence="1" key="1">
    <citation type="journal article" date="2021" name="Proc. Natl. Acad. Sci. U.S.A.">
        <title>A Catalog of Tens of Thousands of Viruses from Human Metagenomes Reveals Hidden Associations with Chronic Diseases.</title>
        <authorList>
            <person name="Tisza M.J."/>
            <person name="Buck C.B."/>
        </authorList>
    </citation>
    <scope>NUCLEOTIDE SEQUENCE</scope>
    <source>
        <strain evidence="1">Ctz6O13</strain>
    </source>
</reference>
<protein>
    <submittedName>
        <fullName evidence="1">Uncharacterized protein</fullName>
    </submittedName>
</protein>
<name>A0A8S5TKA7_9CAUD</name>
<sequence length="86" mass="9782">MSIRNKDVVSRFIDMYPARTLNLSSDGEKLFSYYTCIAQFHEGKLIGNATKYSKSTSTHFNMVYPYVTVMTTKPVPRGATSLVEYL</sequence>